<sequence length="270" mass="30787">MKNFSVLMIDLKNSRSYSIQDRNNLQNSILNSIKILNKVFKNSIKKEVEFSAGDEIQGLFTSPHSAYLYYRLFSIIIFPIEIHSGIGYGTWDIVMDNESSTAQDGTVYHNARKAIDETKKSLEYSVLFYSGNKNDLIVNSLINSANLLSSKQSKYQNNLMLLTEILYPIVYDNTILETEALKELLEFIQFEKKENLILDTNFSIEPAQIEKESFYITEGKKRGLSTQFSKLLGVSRQSVEKAIKTGNIYDLRNLTIAILKAMDNIEGESL</sequence>
<accession>A0A2D3NSI9</accession>
<dbReference type="Pfam" id="PF16264">
    <property type="entry name" value="SatD"/>
    <property type="match status" value="1"/>
</dbReference>
<evidence type="ECO:0000313" key="1">
    <source>
        <dbReference type="EMBL" id="ATV58391.1"/>
    </source>
</evidence>
<evidence type="ECO:0000313" key="2">
    <source>
        <dbReference type="Proteomes" id="UP000230056"/>
    </source>
</evidence>
<protein>
    <submittedName>
        <fullName evidence="1">Uncharacterized protein</fullName>
    </submittedName>
</protein>
<name>A0A2D3NSI9_9FUSO</name>
<gene>
    <name evidence="1" type="ORF">CTM72_00735</name>
</gene>
<dbReference type="AlphaFoldDB" id="A0A2D3NSI9"/>
<organism evidence="1 2">
    <name type="scientific">Fusobacterium pseudoperiodonticum</name>
    <dbReference type="NCBI Taxonomy" id="2663009"/>
    <lineage>
        <taxon>Bacteria</taxon>
        <taxon>Fusobacteriati</taxon>
        <taxon>Fusobacteriota</taxon>
        <taxon>Fusobacteriia</taxon>
        <taxon>Fusobacteriales</taxon>
        <taxon>Fusobacteriaceae</taxon>
        <taxon>Fusobacterium</taxon>
    </lineage>
</organism>
<proteinExistence type="predicted"/>
<dbReference type="InterPro" id="IPR032580">
    <property type="entry name" value="SatD"/>
</dbReference>
<reference evidence="1 2" key="1">
    <citation type="submission" date="2017-11" db="EMBL/GenBank/DDBJ databases">
        <title>Genome sequencing of Fusobacterium periodonticum KCOM 1261.</title>
        <authorList>
            <person name="Kook J.-K."/>
            <person name="Park S.-N."/>
            <person name="Lim Y.K."/>
        </authorList>
    </citation>
    <scope>NUCLEOTIDE SEQUENCE [LARGE SCALE GENOMIC DNA]</scope>
    <source>
        <strain evidence="1 2">KCOM 1261</strain>
    </source>
</reference>
<dbReference type="EMBL" id="CP024699">
    <property type="protein sequence ID" value="ATV58391.1"/>
    <property type="molecule type" value="Genomic_DNA"/>
</dbReference>
<dbReference type="RefSeq" id="WP_100024120.1">
    <property type="nucleotide sequence ID" value="NZ_CP024699.1"/>
</dbReference>
<dbReference type="Proteomes" id="UP000230056">
    <property type="component" value="Chromosome"/>
</dbReference>